<gene>
    <name evidence="1" type="ORF">NADRNF5_0972</name>
</gene>
<proteinExistence type="predicted"/>
<organism evidence="1 2">
    <name type="scientific">Nitrosopumilus adriaticus</name>
    <dbReference type="NCBI Taxonomy" id="1580092"/>
    <lineage>
        <taxon>Archaea</taxon>
        <taxon>Nitrososphaerota</taxon>
        <taxon>Nitrososphaeria</taxon>
        <taxon>Nitrosopumilales</taxon>
        <taxon>Nitrosopumilaceae</taxon>
        <taxon>Nitrosopumilus</taxon>
    </lineage>
</organism>
<evidence type="ECO:0000313" key="1">
    <source>
        <dbReference type="EMBL" id="AJW70664.1"/>
    </source>
</evidence>
<protein>
    <submittedName>
        <fullName evidence="1">Uncharacterized protein</fullName>
    </submittedName>
</protein>
<dbReference type="STRING" id="1580092.NADRNF5_0972"/>
<dbReference type="EMBL" id="CP011070">
    <property type="protein sequence ID" value="AJW70664.1"/>
    <property type="molecule type" value="Genomic_DNA"/>
</dbReference>
<sequence length="103" mass="11392">MLIHFKQIMVDIIWGNGNAVFSSNSFVLNVTHRKDGNKSEYKDQEKILIKSADIPGLSNGSDHWDEELLKNSVIGAFLKCEIESRGDDDVLIAKVSHSGVGGY</sequence>
<reference evidence="1 2" key="2">
    <citation type="journal article" date="2016" name="ISME J.">
        <title>Physiological and genomic characterization of two novel marine thaumarchaeal strains indicates niche differentiation.</title>
        <authorList>
            <person name="Bayer B."/>
            <person name="Vojvoda J."/>
            <person name="Offre P."/>
            <person name="Alves R.J."/>
            <person name="Elisabeth N.H."/>
            <person name="Garcia J.A."/>
            <person name="Volland J.M."/>
            <person name="Srivastava A."/>
            <person name="Schleper C."/>
            <person name="Herndl G.J."/>
        </authorList>
    </citation>
    <scope>NUCLEOTIDE SEQUENCE [LARGE SCALE GENOMIC DNA]</scope>
    <source>
        <strain evidence="1 2">NF5</strain>
    </source>
</reference>
<dbReference type="KEGG" id="nin:NADRNF5_0972"/>
<dbReference type="Proteomes" id="UP000032408">
    <property type="component" value="Chromosome"/>
</dbReference>
<dbReference type="AlphaFoldDB" id="A0A0D5C1J1"/>
<evidence type="ECO:0000313" key="2">
    <source>
        <dbReference type="Proteomes" id="UP000032408"/>
    </source>
</evidence>
<accession>A0A0D5C1J1</accession>
<keyword evidence="2" id="KW-1185">Reference proteome</keyword>
<reference evidence="2" key="1">
    <citation type="submission" date="2015-03" db="EMBL/GenBank/DDBJ databases">
        <title>Characterization of two novel Thaumarchaeota isolated from the Northern Adriatic Sea.</title>
        <authorList>
            <person name="Bayer B."/>
            <person name="Vojvoda J."/>
            <person name="Offre P."/>
            <person name="Srivastava A."/>
            <person name="Elisabeth N."/>
            <person name="Garcia J.A.L."/>
            <person name="Schleper C."/>
            <person name="Herndl G.J."/>
        </authorList>
    </citation>
    <scope>NUCLEOTIDE SEQUENCE [LARGE SCALE GENOMIC DNA]</scope>
    <source>
        <strain evidence="2">NF5</strain>
    </source>
</reference>
<dbReference type="HOGENOM" id="CLU_2366068_0_0_2"/>
<name>A0A0D5C1J1_9ARCH</name>